<keyword evidence="5 7" id="KW-1133">Transmembrane helix</keyword>
<evidence type="ECO:0000256" key="5">
    <source>
        <dbReference type="ARBA" id="ARBA00022989"/>
    </source>
</evidence>
<evidence type="ECO:0000256" key="3">
    <source>
        <dbReference type="ARBA" id="ARBA00022475"/>
    </source>
</evidence>
<evidence type="ECO:0000256" key="4">
    <source>
        <dbReference type="ARBA" id="ARBA00022692"/>
    </source>
</evidence>
<dbReference type="AlphaFoldDB" id="A0AAV4LF32"/>
<feature type="transmembrane region" description="Helical" evidence="7">
    <location>
        <begin position="16"/>
        <end position="33"/>
    </location>
</feature>
<keyword evidence="6 7" id="KW-0472">Membrane</keyword>
<proteinExistence type="inferred from homology"/>
<organism evidence="8 9">
    <name type="scientific">Collibacillus ludicampi</name>
    <dbReference type="NCBI Taxonomy" id="2771369"/>
    <lineage>
        <taxon>Bacteria</taxon>
        <taxon>Bacillati</taxon>
        <taxon>Bacillota</taxon>
        <taxon>Bacilli</taxon>
        <taxon>Bacillales</taxon>
        <taxon>Alicyclobacillaceae</taxon>
        <taxon>Collibacillus</taxon>
    </lineage>
</organism>
<name>A0AAV4LF32_9BACL</name>
<keyword evidence="9" id="KW-1185">Reference proteome</keyword>
<dbReference type="Proteomes" id="UP001057291">
    <property type="component" value="Unassembled WGS sequence"/>
</dbReference>
<reference evidence="8" key="1">
    <citation type="journal article" date="2023" name="Int. J. Syst. Evol. Microbiol.">
        <title>Collibacillus ludicampi gen. nov., sp. nov., a new soil bacterium of the family Alicyclobacillaceae.</title>
        <authorList>
            <person name="Jojima T."/>
            <person name="Ioku Y."/>
            <person name="Fukuta Y."/>
            <person name="Shirasaka N."/>
            <person name="Matsumura Y."/>
            <person name="Mori M."/>
        </authorList>
    </citation>
    <scope>NUCLEOTIDE SEQUENCE</scope>
    <source>
        <strain evidence="8">TP075</strain>
    </source>
</reference>
<evidence type="ECO:0008006" key="10">
    <source>
        <dbReference type="Google" id="ProtNLM"/>
    </source>
</evidence>
<evidence type="ECO:0000313" key="8">
    <source>
        <dbReference type="EMBL" id="GIM46273.1"/>
    </source>
</evidence>
<dbReference type="GO" id="GO:0005886">
    <property type="term" value="C:plasma membrane"/>
    <property type="evidence" value="ECO:0007669"/>
    <property type="project" value="UniProtKB-SubCell"/>
</dbReference>
<protein>
    <recommendedName>
        <fullName evidence="10">Sulfate exporter family transporter</fullName>
    </recommendedName>
</protein>
<evidence type="ECO:0000256" key="6">
    <source>
        <dbReference type="ARBA" id="ARBA00023136"/>
    </source>
</evidence>
<accession>A0AAV4LF32</accession>
<comment type="subcellular location">
    <subcellularLocation>
        <location evidence="1">Cell membrane</location>
        <topology evidence="1">Multi-pass membrane protein</topology>
    </subcellularLocation>
</comment>
<feature type="transmembrane region" description="Helical" evidence="7">
    <location>
        <begin position="234"/>
        <end position="255"/>
    </location>
</feature>
<feature type="transmembrane region" description="Helical" evidence="7">
    <location>
        <begin position="63"/>
        <end position="84"/>
    </location>
</feature>
<feature type="transmembrane region" description="Helical" evidence="7">
    <location>
        <begin position="341"/>
        <end position="357"/>
    </location>
</feature>
<dbReference type="PANTHER" id="PTHR30106">
    <property type="entry name" value="INNER MEMBRANE PROTEIN YEIH-RELATED"/>
    <property type="match status" value="1"/>
</dbReference>
<gene>
    <name evidence="8" type="ORF">DNHGIG_18220</name>
</gene>
<feature type="transmembrane region" description="Helical" evidence="7">
    <location>
        <begin position="304"/>
        <end position="321"/>
    </location>
</feature>
<comment type="caution">
    <text evidence="8">The sequence shown here is derived from an EMBL/GenBank/DDBJ whole genome shotgun (WGS) entry which is preliminary data.</text>
</comment>
<dbReference type="RefSeq" id="WP_282199393.1">
    <property type="nucleotide sequence ID" value="NZ_BOQE01000001.1"/>
</dbReference>
<evidence type="ECO:0000313" key="9">
    <source>
        <dbReference type="Proteomes" id="UP001057291"/>
    </source>
</evidence>
<dbReference type="EMBL" id="BOQE01000001">
    <property type="protein sequence ID" value="GIM46273.1"/>
    <property type="molecule type" value="Genomic_DNA"/>
</dbReference>
<feature type="transmembrane region" description="Helical" evidence="7">
    <location>
        <begin position="177"/>
        <end position="195"/>
    </location>
</feature>
<feature type="transmembrane region" description="Helical" evidence="7">
    <location>
        <begin position="90"/>
        <end position="109"/>
    </location>
</feature>
<dbReference type="PANTHER" id="PTHR30106:SF1">
    <property type="entry name" value="UPF0324 MEMBRANE PROTEIN FN0533"/>
    <property type="match status" value="1"/>
</dbReference>
<feature type="transmembrane region" description="Helical" evidence="7">
    <location>
        <begin position="404"/>
        <end position="429"/>
    </location>
</feature>
<evidence type="ECO:0000256" key="2">
    <source>
        <dbReference type="ARBA" id="ARBA00007977"/>
    </source>
</evidence>
<evidence type="ECO:0000256" key="7">
    <source>
        <dbReference type="SAM" id="Phobius"/>
    </source>
</evidence>
<dbReference type="InterPro" id="IPR018383">
    <property type="entry name" value="UPF0324_pro"/>
</dbReference>
<feature type="transmembrane region" description="Helical" evidence="7">
    <location>
        <begin position="121"/>
        <end position="139"/>
    </location>
</feature>
<evidence type="ECO:0000256" key="1">
    <source>
        <dbReference type="ARBA" id="ARBA00004651"/>
    </source>
</evidence>
<dbReference type="Pfam" id="PF03601">
    <property type="entry name" value="Cons_hypoth698"/>
    <property type="match status" value="1"/>
</dbReference>
<comment type="similarity">
    <text evidence="2">Belongs to the UPF0324 family.</text>
</comment>
<feature type="transmembrane region" description="Helical" evidence="7">
    <location>
        <begin position="207"/>
        <end position="227"/>
    </location>
</feature>
<keyword evidence="4 7" id="KW-0812">Transmembrane</keyword>
<sequence>MTNGDQRGTGVLGEDWWAVILGILFVVAAFVGYQWKMPLNLFKNAIPVEWPTKDLGMHLATNFGSYVLLYLVLLVFTGIAIVNMRGNLKHYVLSFTVLFIVSIIILILGSQHTLKYYGLEYPFWALVIGLIIGNSLRIPDWFQAAASRTEFYIKTSIVLLGANLPFTIILRAGIWGFLEALLIVLSGFTVAFAVGRKLGFDPKFSSVIGAGGSVCGVSAAIAVGNSVKAPEKQIGYVVSLVVLYGLVLIFILPALGKWLHLPDYVTGAWIGGSELADASGLAAASLVSDTAVKAFTLVKLSRDVLIGFLCFIFGTMAVTRWENKQGKPIGARVMWDRFPKFVLAFLVVSGLTTYWQLHAGKSFSNDFTGNLNALRTWFFVLTFFCIGLNTRFRDIRTLGRKPIIAFTAVVLVNFVVGFILANIFFGHIVHPF</sequence>
<keyword evidence="3" id="KW-1003">Cell membrane</keyword>
<feature type="transmembrane region" description="Helical" evidence="7">
    <location>
        <begin position="377"/>
        <end position="392"/>
    </location>
</feature>